<accession>X1DD86</accession>
<feature type="non-terminal residue" evidence="1">
    <location>
        <position position="1"/>
    </location>
</feature>
<proteinExistence type="predicted"/>
<comment type="caution">
    <text evidence="1">The sequence shown here is derived from an EMBL/GenBank/DDBJ whole genome shotgun (WGS) entry which is preliminary data.</text>
</comment>
<sequence length="173" mass="19631">IEMLILRIANLEKVEISENALRVIKRRAFGHARDAVQLLEKFLILGEKDFVSSIPLADETIKRFLGAALQGEKTVAATHASALAQFPLAYLKEDFERFWSRLFDHVFVKNKKAFSGLMPESKLMNLFEYYIKMKKVMFSNSSDLYSVLVGASPILTPLAPSTKKTESDRFARV</sequence>
<dbReference type="EMBL" id="BART01025617">
    <property type="protein sequence ID" value="GAH02999.1"/>
    <property type="molecule type" value="Genomic_DNA"/>
</dbReference>
<dbReference type="Gene3D" id="1.10.8.60">
    <property type="match status" value="1"/>
</dbReference>
<reference evidence="1" key="1">
    <citation type="journal article" date="2014" name="Front. Microbiol.">
        <title>High frequency of phylogenetically diverse reductive dehalogenase-homologous genes in deep subseafloor sedimentary metagenomes.</title>
        <authorList>
            <person name="Kawai M."/>
            <person name="Futagami T."/>
            <person name="Toyoda A."/>
            <person name="Takaki Y."/>
            <person name="Nishi S."/>
            <person name="Hori S."/>
            <person name="Arai W."/>
            <person name="Tsubouchi T."/>
            <person name="Morono Y."/>
            <person name="Uchiyama I."/>
            <person name="Ito T."/>
            <person name="Fujiyama A."/>
            <person name="Inagaki F."/>
            <person name="Takami H."/>
        </authorList>
    </citation>
    <scope>NUCLEOTIDE SEQUENCE</scope>
    <source>
        <strain evidence="1">Expedition CK06-06</strain>
    </source>
</reference>
<gene>
    <name evidence="1" type="ORF">S01H4_45937</name>
</gene>
<dbReference type="AlphaFoldDB" id="X1DD86"/>
<name>X1DD86_9ZZZZ</name>
<evidence type="ECO:0000313" key="1">
    <source>
        <dbReference type="EMBL" id="GAH02999.1"/>
    </source>
</evidence>
<organism evidence="1">
    <name type="scientific">marine sediment metagenome</name>
    <dbReference type="NCBI Taxonomy" id="412755"/>
    <lineage>
        <taxon>unclassified sequences</taxon>
        <taxon>metagenomes</taxon>
        <taxon>ecological metagenomes</taxon>
    </lineage>
</organism>
<protein>
    <submittedName>
        <fullName evidence="1">Uncharacterized protein</fullName>
    </submittedName>
</protein>